<dbReference type="SUPFAM" id="SSF52151">
    <property type="entry name" value="FabD/lysophospholipase-like"/>
    <property type="match status" value="1"/>
</dbReference>
<dbReference type="InterPro" id="IPR016035">
    <property type="entry name" value="Acyl_Trfase/lysoPLipase"/>
</dbReference>
<reference evidence="6" key="2">
    <citation type="journal article" date="2023" name="IMA Fungus">
        <title>Comparative genomic study of the Penicillium genus elucidates a diverse pangenome and 15 lateral gene transfer events.</title>
        <authorList>
            <person name="Petersen C."/>
            <person name="Sorensen T."/>
            <person name="Nielsen M.R."/>
            <person name="Sondergaard T.E."/>
            <person name="Sorensen J.L."/>
            <person name="Fitzpatrick D.A."/>
            <person name="Frisvad J.C."/>
            <person name="Nielsen K.L."/>
        </authorList>
    </citation>
    <scope>NUCLEOTIDE SEQUENCE</scope>
    <source>
        <strain evidence="6">IBT 21917</strain>
    </source>
</reference>
<accession>A0A9W9IKQ1</accession>
<name>A0A9W9IKQ1_9EURO</name>
<dbReference type="GO" id="GO:0019369">
    <property type="term" value="P:arachidonate metabolic process"/>
    <property type="evidence" value="ECO:0007669"/>
    <property type="project" value="TreeGrafter"/>
</dbReference>
<feature type="short sequence motif" description="GXSXG" evidence="4">
    <location>
        <begin position="111"/>
        <end position="115"/>
    </location>
</feature>
<keyword evidence="7" id="KW-1185">Reference proteome</keyword>
<evidence type="ECO:0000256" key="2">
    <source>
        <dbReference type="ARBA" id="ARBA00022963"/>
    </source>
</evidence>
<feature type="active site" description="Proton acceptor" evidence="4">
    <location>
        <position position="267"/>
    </location>
</feature>
<reference evidence="6" key="1">
    <citation type="submission" date="2022-11" db="EMBL/GenBank/DDBJ databases">
        <authorList>
            <person name="Petersen C."/>
        </authorList>
    </citation>
    <scope>NUCLEOTIDE SEQUENCE</scope>
    <source>
        <strain evidence="6">IBT 21917</strain>
    </source>
</reference>
<dbReference type="GO" id="GO:0016042">
    <property type="term" value="P:lipid catabolic process"/>
    <property type="evidence" value="ECO:0007669"/>
    <property type="project" value="UniProtKB-UniRule"/>
</dbReference>
<dbReference type="CDD" id="cd07199">
    <property type="entry name" value="Pat17_PNPLA8_PNPLA9_like"/>
    <property type="match status" value="1"/>
</dbReference>
<dbReference type="Pfam" id="PF01734">
    <property type="entry name" value="Patatin"/>
    <property type="match status" value="1"/>
</dbReference>
<dbReference type="OrthoDB" id="194358at2759"/>
<feature type="short sequence motif" description="GXGXXG" evidence="4">
    <location>
        <begin position="78"/>
        <end position="83"/>
    </location>
</feature>
<evidence type="ECO:0000256" key="1">
    <source>
        <dbReference type="ARBA" id="ARBA00022801"/>
    </source>
</evidence>
<sequence>MAFRACYEASCSRHLNTRVLHHFEGLFESVEDGYMNGPQVHKRNIEDYAKFFTRIYSNTSVVNLKPNTAGVRVVGIDGGGARGVTPLGFMGELQKLLGNCQLHEMIDLATGTSSGGLTVLAKFHQQWPVAQCAAVFEKLARRCFSRSESAFGRLKSLVHYVTTDAMYDECFLEDALRDLLKDNHLFGYVPNTISGTKVALTTTSRGNSRFILTNYNGSTPLAKTGGYTIIRPREIHNEPLLWQAARATTAAPIFFKPVKIAGEEFCDGGLAFPSPIELATWEASRIWNEDTVNDVTISLGTGEVTKSLPIDSGRSHSLQRLWSSFMDFLDGHSRSRDMKNGLCQQQRKDFFRLDTQLPSPIRLDDTRSLELQKEMVFLTPQRQLTDVATALQSLSTSDIQMR</sequence>
<dbReference type="GO" id="GO:0047499">
    <property type="term" value="F:calcium-independent phospholipase A2 activity"/>
    <property type="evidence" value="ECO:0007669"/>
    <property type="project" value="TreeGrafter"/>
</dbReference>
<feature type="active site" description="Nucleophile" evidence="4">
    <location>
        <position position="113"/>
    </location>
</feature>
<dbReference type="GO" id="GO:0016020">
    <property type="term" value="C:membrane"/>
    <property type="evidence" value="ECO:0007669"/>
    <property type="project" value="TreeGrafter"/>
</dbReference>
<proteinExistence type="predicted"/>
<protein>
    <recommendedName>
        <fullName evidence="5">PNPLA domain-containing protein</fullName>
    </recommendedName>
</protein>
<dbReference type="PROSITE" id="PS51635">
    <property type="entry name" value="PNPLA"/>
    <property type="match status" value="1"/>
</dbReference>
<dbReference type="Proteomes" id="UP001146351">
    <property type="component" value="Unassembled WGS sequence"/>
</dbReference>
<evidence type="ECO:0000259" key="5">
    <source>
        <dbReference type="PROSITE" id="PS51635"/>
    </source>
</evidence>
<dbReference type="PANTHER" id="PTHR24185">
    <property type="entry name" value="CALCIUM-INDEPENDENT PHOSPHOLIPASE A2-GAMMA"/>
    <property type="match status" value="1"/>
</dbReference>
<feature type="short sequence motif" description="DGA/G" evidence="4">
    <location>
        <begin position="267"/>
        <end position="269"/>
    </location>
</feature>
<dbReference type="EMBL" id="JAPQKO010000002">
    <property type="protein sequence ID" value="KAJ5178851.1"/>
    <property type="molecule type" value="Genomic_DNA"/>
</dbReference>
<evidence type="ECO:0000313" key="6">
    <source>
        <dbReference type="EMBL" id="KAJ5178851.1"/>
    </source>
</evidence>
<feature type="domain" description="PNPLA" evidence="5">
    <location>
        <begin position="74"/>
        <end position="280"/>
    </location>
</feature>
<gene>
    <name evidence="6" type="ORF">N7492_002061</name>
</gene>
<evidence type="ECO:0000256" key="3">
    <source>
        <dbReference type="ARBA" id="ARBA00023098"/>
    </source>
</evidence>
<dbReference type="Gene3D" id="3.40.1090.10">
    <property type="entry name" value="Cytosolic phospholipase A2 catalytic domain"/>
    <property type="match status" value="1"/>
</dbReference>
<evidence type="ECO:0000256" key="4">
    <source>
        <dbReference type="PROSITE-ProRule" id="PRU01161"/>
    </source>
</evidence>
<keyword evidence="1 4" id="KW-0378">Hydrolase</keyword>
<dbReference type="AlphaFoldDB" id="A0A9W9IKQ1"/>
<evidence type="ECO:0000313" key="7">
    <source>
        <dbReference type="Proteomes" id="UP001146351"/>
    </source>
</evidence>
<keyword evidence="3 4" id="KW-0443">Lipid metabolism</keyword>
<dbReference type="PANTHER" id="PTHR24185:SF1">
    <property type="entry name" value="CALCIUM-INDEPENDENT PHOSPHOLIPASE A2-GAMMA"/>
    <property type="match status" value="1"/>
</dbReference>
<dbReference type="InterPro" id="IPR002641">
    <property type="entry name" value="PNPLA_dom"/>
</dbReference>
<organism evidence="6 7">
    <name type="scientific">Penicillium capsulatum</name>
    <dbReference type="NCBI Taxonomy" id="69766"/>
    <lineage>
        <taxon>Eukaryota</taxon>
        <taxon>Fungi</taxon>
        <taxon>Dikarya</taxon>
        <taxon>Ascomycota</taxon>
        <taxon>Pezizomycotina</taxon>
        <taxon>Eurotiomycetes</taxon>
        <taxon>Eurotiomycetidae</taxon>
        <taxon>Eurotiales</taxon>
        <taxon>Aspergillaceae</taxon>
        <taxon>Penicillium</taxon>
    </lineage>
</organism>
<comment type="caution">
    <text evidence="6">The sequence shown here is derived from an EMBL/GenBank/DDBJ whole genome shotgun (WGS) entry which is preliminary data.</text>
</comment>
<keyword evidence="2 4" id="KW-0442">Lipid degradation</keyword>
<dbReference type="GO" id="GO:0046486">
    <property type="term" value="P:glycerolipid metabolic process"/>
    <property type="evidence" value="ECO:0007669"/>
    <property type="project" value="UniProtKB-ARBA"/>
</dbReference>